<keyword evidence="8" id="KW-0645">Protease</keyword>
<evidence type="ECO:0000256" key="9">
    <source>
        <dbReference type="ARBA" id="ARBA00022723"/>
    </source>
</evidence>
<dbReference type="AlphaFoldDB" id="A0A381PUS2"/>
<evidence type="ECO:0000256" key="17">
    <source>
        <dbReference type="ARBA" id="ARBA00023180"/>
    </source>
</evidence>
<feature type="region of interest" description="Disordered" evidence="21">
    <location>
        <begin position="495"/>
        <end position="517"/>
    </location>
</feature>
<evidence type="ECO:0000259" key="22">
    <source>
        <dbReference type="Pfam" id="PF04389"/>
    </source>
</evidence>
<keyword evidence="18" id="KW-0458">Lysosome</keyword>
<organism evidence="23">
    <name type="scientific">marine metagenome</name>
    <dbReference type="NCBI Taxonomy" id="408172"/>
    <lineage>
        <taxon>unclassified sequences</taxon>
        <taxon>metagenomes</taxon>
        <taxon>ecological metagenomes</taxon>
    </lineage>
</organism>
<evidence type="ECO:0000256" key="4">
    <source>
        <dbReference type="ARBA" id="ARBA00004613"/>
    </source>
</evidence>
<dbReference type="InterPro" id="IPR039866">
    <property type="entry name" value="CPQ"/>
</dbReference>
<dbReference type="Pfam" id="PF04389">
    <property type="entry name" value="Peptidase_M28"/>
    <property type="match status" value="1"/>
</dbReference>
<evidence type="ECO:0000256" key="18">
    <source>
        <dbReference type="ARBA" id="ARBA00023228"/>
    </source>
</evidence>
<dbReference type="GO" id="GO:0006508">
    <property type="term" value="P:proteolysis"/>
    <property type="evidence" value="ECO:0007669"/>
    <property type="project" value="UniProtKB-KW"/>
</dbReference>
<evidence type="ECO:0000256" key="6">
    <source>
        <dbReference type="ARBA" id="ARBA00022525"/>
    </source>
</evidence>
<evidence type="ECO:0000256" key="3">
    <source>
        <dbReference type="ARBA" id="ARBA00004555"/>
    </source>
</evidence>
<dbReference type="Gene3D" id="3.50.30.30">
    <property type="match status" value="1"/>
</dbReference>
<reference evidence="23" key="1">
    <citation type="submission" date="2018-05" db="EMBL/GenBank/DDBJ databases">
        <authorList>
            <person name="Lanie J.A."/>
            <person name="Ng W.-L."/>
            <person name="Kazmierczak K.M."/>
            <person name="Andrzejewski T.M."/>
            <person name="Davidsen T.M."/>
            <person name="Wayne K.J."/>
            <person name="Tettelin H."/>
            <person name="Glass J.I."/>
            <person name="Rusch D."/>
            <person name="Podicherti R."/>
            <person name="Tsui H.-C.T."/>
            <person name="Winkler M.E."/>
        </authorList>
    </citation>
    <scope>NUCLEOTIDE SEQUENCE</scope>
</reference>
<dbReference type="EMBL" id="UINC01001102">
    <property type="protein sequence ID" value="SUZ70811.1"/>
    <property type="molecule type" value="Genomic_DNA"/>
</dbReference>
<keyword evidence="6" id="KW-0964">Secreted</keyword>
<keyword evidence="14" id="KW-0333">Golgi apparatus</keyword>
<evidence type="ECO:0000256" key="20">
    <source>
        <dbReference type="ARBA" id="ARBA00033328"/>
    </source>
</evidence>
<keyword evidence="9" id="KW-0479">Metal-binding</keyword>
<evidence type="ECO:0000256" key="12">
    <source>
        <dbReference type="ARBA" id="ARBA00022824"/>
    </source>
</evidence>
<evidence type="ECO:0000313" key="23">
    <source>
        <dbReference type="EMBL" id="SUZ70811.1"/>
    </source>
</evidence>
<evidence type="ECO:0000256" key="8">
    <source>
        <dbReference type="ARBA" id="ARBA00022670"/>
    </source>
</evidence>
<keyword evidence="13" id="KW-0862">Zinc</keyword>
<accession>A0A381PUS2</accession>
<evidence type="ECO:0000256" key="19">
    <source>
        <dbReference type="ARBA" id="ARBA00025833"/>
    </source>
</evidence>
<evidence type="ECO:0000256" key="21">
    <source>
        <dbReference type="SAM" id="MobiDB-lite"/>
    </source>
</evidence>
<evidence type="ECO:0000256" key="14">
    <source>
        <dbReference type="ARBA" id="ARBA00023034"/>
    </source>
</evidence>
<dbReference type="GO" id="GO:0005783">
    <property type="term" value="C:endoplasmic reticulum"/>
    <property type="evidence" value="ECO:0007669"/>
    <property type="project" value="UniProtKB-SubCell"/>
</dbReference>
<evidence type="ECO:0000256" key="11">
    <source>
        <dbReference type="ARBA" id="ARBA00022801"/>
    </source>
</evidence>
<dbReference type="GO" id="GO:0005764">
    <property type="term" value="C:lysosome"/>
    <property type="evidence" value="ECO:0007669"/>
    <property type="project" value="UniProtKB-SubCell"/>
</dbReference>
<dbReference type="Gene3D" id="3.40.630.10">
    <property type="entry name" value="Zn peptidases"/>
    <property type="match status" value="1"/>
</dbReference>
<feature type="domain" description="Peptidase M28" evidence="22">
    <location>
        <begin position="286"/>
        <end position="481"/>
    </location>
</feature>
<dbReference type="PANTHER" id="PTHR12053">
    <property type="entry name" value="PROTEASE FAMILY M28 PLASMA GLUTAMATE CARBOXYPEPTIDASE-RELATED"/>
    <property type="match status" value="1"/>
</dbReference>
<evidence type="ECO:0000256" key="1">
    <source>
        <dbReference type="ARBA" id="ARBA00004240"/>
    </source>
</evidence>
<keyword evidence="17" id="KW-0325">Glycoprotein</keyword>
<comment type="subunit">
    <text evidence="19">Homodimer. The monomeric form is inactive while the homodimer is active.</text>
</comment>
<dbReference type="GO" id="GO:0005576">
    <property type="term" value="C:extracellular region"/>
    <property type="evidence" value="ECO:0007669"/>
    <property type="project" value="UniProtKB-SubCell"/>
</dbReference>
<dbReference type="GO" id="GO:0070573">
    <property type="term" value="F:metallodipeptidase activity"/>
    <property type="evidence" value="ECO:0007669"/>
    <property type="project" value="InterPro"/>
</dbReference>
<dbReference type="SUPFAM" id="SSF53187">
    <property type="entry name" value="Zn-dependent exopeptidases"/>
    <property type="match status" value="1"/>
</dbReference>
<gene>
    <name evidence="23" type="ORF">METZ01_LOCUS23665</name>
</gene>
<evidence type="ECO:0000256" key="2">
    <source>
        <dbReference type="ARBA" id="ARBA00004371"/>
    </source>
</evidence>
<dbReference type="InterPro" id="IPR007484">
    <property type="entry name" value="Peptidase_M28"/>
</dbReference>
<evidence type="ECO:0000256" key="5">
    <source>
        <dbReference type="ARBA" id="ARBA00014116"/>
    </source>
</evidence>
<keyword evidence="15" id="KW-0482">Metalloprotease</keyword>
<evidence type="ECO:0000256" key="13">
    <source>
        <dbReference type="ARBA" id="ARBA00022833"/>
    </source>
</evidence>
<sequence>MNSSRLLVLSLAAALVAWLNPDGLKAQDFPTDDPIIRAIWAQGMEEGSQVEPLAQALMDSIGPRLSGSPGQRAAIDWAVSMYESWDVSVQAEEYGTWRGWDRGYTHIDLVAPRKRTLNGTMLAWSPGTDGPVEGEVVAMPSFNSPADLEAWLPNVAGKFVALSFAEPTCRAPESWASLATPESQRRMQELQQQVQGEWSAGIQRAGGTGRIAQGIEGSGAAGILTARWSAGWGANKIFSSLTNQIPSIHLSCEDYGLVHRLASNDQSPVLRLDAEAEFMGEVPVFNVVGEIRGTELPDEYVLLNAHFDSWDGASGATDNGTGTIMMMEAMRILKEVLPQPQRTILVAHWGGEEQGTNGSLAFGEDHPEVIDGLQAGFNQDNGTWRVQFFKMQDFPGAAENFNRWIAELPRDLTGHMETDLEVVPESGSSDEASFICRDAPGFRLLSHYPDYRQYTWHTDLDTYDKIVFDDLRNNATIVAMLAYMASEDPIRVSNVRRAPPTGRQWRPCGTSQRSSGN</sequence>
<keyword evidence="12" id="KW-0256">Endoplasmic reticulum</keyword>
<keyword evidence="10" id="KW-0732">Signal</keyword>
<dbReference type="GO" id="GO:0004180">
    <property type="term" value="F:carboxypeptidase activity"/>
    <property type="evidence" value="ECO:0007669"/>
    <property type="project" value="UniProtKB-KW"/>
</dbReference>
<keyword evidence="16" id="KW-0865">Zymogen</keyword>
<dbReference type="GO" id="GO:0046872">
    <property type="term" value="F:metal ion binding"/>
    <property type="evidence" value="ECO:0007669"/>
    <property type="project" value="UniProtKB-KW"/>
</dbReference>
<dbReference type="GO" id="GO:0005794">
    <property type="term" value="C:Golgi apparatus"/>
    <property type="evidence" value="ECO:0007669"/>
    <property type="project" value="UniProtKB-SubCell"/>
</dbReference>
<evidence type="ECO:0000256" key="7">
    <source>
        <dbReference type="ARBA" id="ARBA00022645"/>
    </source>
</evidence>
<comment type="subcellular location">
    <subcellularLocation>
        <location evidence="1">Endoplasmic reticulum</location>
    </subcellularLocation>
    <subcellularLocation>
        <location evidence="3">Golgi apparatus</location>
    </subcellularLocation>
    <subcellularLocation>
        <location evidence="2">Lysosome</location>
    </subcellularLocation>
    <subcellularLocation>
        <location evidence="4">Secreted</location>
    </subcellularLocation>
</comment>
<evidence type="ECO:0000256" key="16">
    <source>
        <dbReference type="ARBA" id="ARBA00023145"/>
    </source>
</evidence>
<proteinExistence type="predicted"/>
<name>A0A381PUS2_9ZZZZ</name>
<keyword evidence="11" id="KW-0378">Hydrolase</keyword>
<evidence type="ECO:0000256" key="10">
    <source>
        <dbReference type="ARBA" id="ARBA00022729"/>
    </source>
</evidence>
<dbReference type="PANTHER" id="PTHR12053:SF3">
    <property type="entry name" value="CARBOXYPEPTIDASE Q"/>
    <property type="match status" value="1"/>
</dbReference>
<evidence type="ECO:0000256" key="15">
    <source>
        <dbReference type="ARBA" id="ARBA00023049"/>
    </source>
</evidence>
<protein>
    <recommendedName>
        <fullName evidence="5">Carboxypeptidase Q</fullName>
    </recommendedName>
    <alternativeName>
        <fullName evidence="20">Plasma glutamate carboxypeptidase</fullName>
    </alternativeName>
</protein>
<keyword evidence="7" id="KW-0121">Carboxypeptidase</keyword>